<dbReference type="InterPro" id="IPR042099">
    <property type="entry name" value="ANL_N_sf"/>
</dbReference>
<dbReference type="InterPro" id="IPR020845">
    <property type="entry name" value="AMP-binding_CS"/>
</dbReference>
<dbReference type="EMBL" id="AP007161">
    <property type="protein sequence ID" value="BAE60683.1"/>
    <property type="molecule type" value="Genomic_DNA"/>
</dbReference>
<gene>
    <name evidence="4" type="ORF">AO090012000518</name>
</gene>
<proteinExistence type="predicted"/>
<sequence>MAEHVVAPIGKRLMVQVIDDVADRDPERKVCAVPKGSEISDGFFDLTFRELAHAVNYMSWWIVEAFGRSSTMETLTYLGANDIRYLVMVMACNKTGYKALRPDLTTVEIPAPTEILRGATMPYLFSKSFEEVKDDVAFIAHSSGTTGIPKPIQLTFGYFGALDAGAYVPIPPGRFSGVPDRLSKDDVILAAAPFFHLMGFSLLIISVFHGIRCVVAPDKPLSTEFLTSMLNATKPTAILLPPCILEDMTLSQASMEALWNLKYVFWGGSSLSPEVGRKIREHTPLAGFMGMTEAGFILSLAPEDKEDWEYFEWWPTNGIEMELVDDDLMCTRGIQPNPTCGSCADV</sequence>
<dbReference type="Gene3D" id="3.40.50.12780">
    <property type="entry name" value="N-terminal domain of ligase-like"/>
    <property type="match status" value="1"/>
</dbReference>
<dbReference type="PANTHER" id="PTHR43439">
    <property type="entry name" value="PHENYLACETATE-COENZYME A LIGASE"/>
    <property type="match status" value="1"/>
</dbReference>
<keyword evidence="2" id="KW-0597">Phosphoprotein</keyword>
<dbReference type="RefSeq" id="XP_023091443.1">
    <property type="nucleotide sequence ID" value="XM_023236524.1"/>
</dbReference>
<dbReference type="PROSITE" id="PS00455">
    <property type="entry name" value="AMP_BINDING"/>
    <property type="match status" value="1"/>
</dbReference>
<dbReference type="SUPFAM" id="SSF56801">
    <property type="entry name" value="Acetyl-CoA synthetase-like"/>
    <property type="match status" value="1"/>
</dbReference>
<evidence type="ECO:0000313" key="4">
    <source>
        <dbReference type="EMBL" id="BAE60683.1"/>
    </source>
</evidence>
<accession>Q2UCN2</accession>
<dbReference type="OMA" id="WEFFARA"/>
<organism evidence="4 5">
    <name type="scientific">Aspergillus oryzae (strain ATCC 42149 / RIB 40)</name>
    <name type="common">Yellow koji mold</name>
    <dbReference type="NCBI Taxonomy" id="510516"/>
    <lineage>
        <taxon>Eukaryota</taxon>
        <taxon>Fungi</taxon>
        <taxon>Dikarya</taxon>
        <taxon>Ascomycota</taxon>
        <taxon>Pezizomycotina</taxon>
        <taxon>Eurotiomycetes</taxon>
        <taxon>Eurotiomycetidae</taxon>
        <taxon>Eurotiales</taxon>
        <taxon>Aspergillaceae</taxon>
        <taxon>Aspergillus</taxon>
        <taxon>Aspergillus subgen. Circumdati</taxon>
    </lineage>
</organism>
<dbReference type="Pfam" id="PF00501">
    <property type="entry name" value="AMP-binding"/>
    <property type="match status" value="1"/>
</dbReference>
<dbReference type="PANTHER" id="PTHR43439:SF2">
    <property type="entry name" value="ENZYME, PUTATIVE (JCVI)-RELATED"/>
    <property type="match status" value="1"/>
</dbReference>
<evidence type="ECO:0000256" key="1">
    <source>
        <dbReference type="ARBA" id="ARBA00022450"/>
    </source>
</evidence>
<dbReference type="AlphaFoldDB" id="Q2UCN2"/>
<evidence type="ECO:0000313" key="5">
    <source>
        <dbReference type="Proteomes" id="UP000006564"/>
    </source>
</evidence>
<reference evidence="4 5" key="1">
    <citation type="journal article" date="2005" name="Nature">
        <title>Genome sequencing and analysis of Aspergillus oryzae.</title>
        <authorList>
            <person name="Machida M."/>
            <person name="Asai K."/>
            <person name="Sano M."/>
            <person name="Tanaka T."/>
            <person name="Kumagai T."/>
            <person name="Terai G."/>
            <person name="Kusumoto K."/>
            <person name="Arima T."/>
            <person name="Akita O."/>
            <person name="Kashiwagi Y."/>
            <person name="Abe K."/>
            <person name="Gomi K."/>
            <person name="Horiuchi H."/>
            <person name="Kitamoto K."/>
            <person name="Kobayashi T."/>
            <person name="Takeuchi M."/>
            <person name="Denning D.W."/>
            <person name="Galagan J.E."/>
            <person name="Nierman W.C."/>
            <person name="Yu J."/>
            <person name="Archer D.B."/>
            <person name="Bennett J.W."/>
            <person name="Bhatnagar D."/>
            <person name="Cleveland T.E."/>
            <person name="Fedorova N.D."/>
            <person name="Gotoh O."/>
            <person name="Horikawa H."/>
            <person name="Hosoyama A."/>
            <person name="Ichinomiya M."/>
            <person name="Igarashi R."/>
            <person name="Iwashita K."/>
            <person name="Juvvadi P.R."/>
            <person name="Kato M."/>
            <person name="Kato Y."/>
            <person name="Kin T."/>
            <person name="Kokubun A."/>
            <person name="Maeda H."/>
            <person name="Maeyama N."/>
            <person name="Maruyama J."/>
            <person name="Nagasaki H."/>
            <person name="Nakajima T."/>
            <person name="Oda K."/>
            <person name="Okada K."/>
            <person name="Paulsen I."/>
            <person name="Sakamoto K."/>
            <person name="Sawano T."/>
            <person name="Takahashi M."/>
            <person name="Takase K."/>
            <person name="Terabayashi Y."/>
            <person name="Wortman J."/>
            <person name="Yamada O."/>
            <person name="Yamagata Y."/>
            <person name="Anazawa H."/>
            <person name="Hata Y."/>
            <person name="Koide Y."/>
            <person name="Komori T."/>
            <person name="Koyama Y."/>
            <person name="Minetoki T."/>
            <person name="Suharnan S."/>
            <person name="Tanaka A."/>
            <person name="Isono K."/>
            <person name="Kuhara S."/>
            <person name="Ogasawara N."/>
            <person name="Kikuchi H."/>
        </authorList>
    </citation>
    <scope>NUCLEOTIDE SEQUENCE [LARGE SCALE GENOMIC DNA]</scope>
    <source>
        <strain evidence="5">ATCC 42149 / RIB 40</strain>
    </source>
</reference>
<feature type="domain" description="AMP-dependent synthetase/ligase" evidence="3">
    <location>
        <begin position="131"/>
        <end position="327"/>
    </location>
</feature>
<dbReference type="EMBL" id="BA000052">
    <property type="protein sequence ID" value="BAE60683.1"/>
    <property type="molecule type" value="Genomic_DNA"/>
</dbReference>
<dbReference type="GeneID" id="10099398"/>
<name>Q2UCN2_ASPOR</name>
<dbReference type="InterPro" id="IPR051414">
    <property type="entry name" value="Adenylate-forming_Reductase"/>
</dbReference>
<dbReference type="HOGENOM" id="CLU_002220_3_1_1"/>
<protein>
    <submittedName>
        <fullName evidence="4">DNA, SC012</fullName>
    </submittedName>
</protein>
<evidence type="ECO:0000256" key="2">
    <source>
        <dbReference type="ARBA" id="ARBA00022553"/>
    </source>
</evidence>
<dbReference type="Proteomes" id="UP000006564">
    <property type="component" value="Chromosome 4"/>
</dbReference>
<dbReference type="InterPro" id="IPR000873">
    <property type="entry name" value="AMP-dep_synth/lig_dom"/>
</dbReference>
<keyword evidence="1" id="KW-0596">Phosphopantetheine</keyword>
<evidence type="ECO:0000259" key="3">
    <source>
        <dbReference type="Pfam" id="PF00501"/>
    </source>
</evidence>
<dbReference type="KEGG" id="aor:AO090012000518"/>
<keyword evidence="5" id="KW-1185">Reference proteome</keyword>
<dbReference type="STRING" id="510516.Q2UCN2"/>